<accession>A0A9D4G1B1</accession>
<dbReference type="AlphaFoldDB" id="A0A9D4G1B1"/>
<gene>
    <name evidence="1" type="ORF">DPMN_137169</name>
</gene>
<evidence type="ECO:0000313" key="2">
    <source>
        <dbReference type="Proteomes" id="UP000828390"/>
    </source>
</evidence>
<protein>
    <submittedName>
        <fullName evidence="1">Uncharacterized protein</fullName>
    </submittedName>
</protein>
<name>A0A9D4G1B1_DREPO</name>
<evidence type="ECO:0000313" key="1">
    <source>
        <dbReference type="EMBL" id="KAH3808810.1"/>
    </source>
</evidence>
<keyword evidence="2" id="KW-1185">Reference proteome</keyword>
<proteinExistence type="predicted"/>
<sequence>MIAELLCQADRAKQYSRRNCLSITGIPEARDEDIDNIIVTMAKDLAKSIQYMVNIMKFTDQSPTVHLTPERLSK</sequence>
<comment type="caution">
    <text evidence="1">The sequence shown here is derived from an EMBL/GenBank/DDBJ whole genome shotgun (WGS) entry which is preliminary data.</text>
</comment>
<organism evidence="1 2">
    <name type="scientific">Dreissena polymorpha</name>
    <name type="common">Zebra mussel</name>
    <name type="synonym">Mytilus polymorpha</name>
    <dbReference type="NCBI Taxonomy" id="45954"/>
    <lineage>
        <taxon>Eukaryota</taxon>
        <taxon>Metazoa</taxon>
        <taxon>Spiralia</taxon>
        <taxon>Lophotrochozoa</taxon>
        <taxon>Mollusca</taxon>
        <taxon>Bivalvia</taxon>
        <taxon>Autobranchia</taxon>
        <taxon>Heteroconchia</taxon>
        <taxon>Euheterodonta</taxon>
        <taxon>Imparidentia</taxon>
        <taxon>Neoheterodontei</taxon>
        <taxon>Myida</taxon>
        <taxon>Dreissenoidea</taxon>
        <taxon>Dreissenidae</taxon>
        <taxon>Dreissena</taxon>
    </lineage>
</organism>
<reference evidence="1" key="2">
    <citation type="submission" date="2020-11" db="EMBL/GenBank/DDBJ databases">
        <authorList>
            <person name="McCartney M.A."/>
            <person name="Auch B."/>
            <person name="Kono T."/>
            <person name="Mallez S."/>
            <person name="Becker A."/>
            <person name="Gohl D.M."/>
            <person name="Silverstein K.A.T."/>
            <person name="Koren S."/>
            <person name="Bechman K.B."/>
            <person name="Herman A."/>
            <person name="Abrahante J.E."/>
            <person name="Garbe J."/>
        </authorList>
    </citation>
    <scope>NUCLEOTIDE SEQUENCE</scope>
    <source>
        <strain evidence="1">Duluth1</strain>
        <tissue evidence="1">Whole animal</tissue>
    </source>
</reference>
<dbReference type="EMBL" id="JAIWYP010000006">
    <property type="protein sequence ID" value="KAH3808810.1"/>
    <property type="molecule type" value="Genomic_DNA"/>
</dbReference>
<dbReference type="Proteomes" id="UP000828390">
    <property type="component" value="Unassembled WGS sequence"/>
</dbReference>
<reference evidence="1" key="1">
    <citation type="journal article" date="2019" name="bioRxiv">
        <title>The Genome of the Zebra Mussel, Dreissena polymorpha: A Resource for Invasive Species Research.</title>
        <authorList>
            <person name="McCartney M.A."/>
            <person name="Auch B."/>
            <person name="Kono T."/>
            <person name="Mallez S."/>
            <person name="Zhang Y."/>
            <person name="Obille A."/>
            <person name="Becker A."/>
            <person name="Abrahante J.E."/>
            <person name="Garbe J."/>
            <person name="Badalamenti J.P."/>
            <person name="Herman A."/>
            <person name="Mangelson H."/>
            <person name="Liachko I."/>
            <person name="Sullivan S."/>
            <person name="Sone E.D."/>
            <person name="Koren S."/>
            <person name="Silverstein K.A.T."/>
            <person name="Beckman K.B."/>
            <person name="Gohl D.M."/>
        </authorList>
    </citation>
    <scope>NUCLEOTIDE SEQUENCE</scope>
    <source>
        <strain evidence="1">Duluth1</strain>
        <tissue evidence="1">Whole animal</tissue>
    </source>
</reference>